<dbReference type="OrthoDB" id="5779738at2759"/>
<keyword evidence="2" id="KW-1185">Reference proteome</keyword>
<protein>
    <submittedName>
        <fullName evidence="1">Uncharacterized protein</fullName>
    </submittedName>
</protein>
<proteinExistence type="predicted"/>
<organism evidence="1 2">
    <name type="scientific">Caenorhabditis bovis</name>
    <dbReference type="NCBI Taxonomy" id="2654633"/>
    <lineage>
        <taxon>Eukaryota</taxon>
        <taxon>Metazoa</taxon>
        <taxon>Ecdysozoa</taxon>
        <taxon>Nematoda</taxon>
        <taxon>Chromadorea</taxon>
        <taxon>Rhabditida</taxon>
        <taxon>Rhabditina</taxon>
        <taxon>Rhabditomorpha</taxon>
        <taxon>Rhabditoidea</taxon>
        <taxon>Rhabditidae</taxon>
        <taxon>Peloderinae</taxon>
        <taxon>Caenorhabditis</taxon>
    </lineage>
</organism>
<dbReference type="AlphaFoldDB" id="A0A8S1EFQ4"/>
<gene>
    <name evidence="1" type="ORF">CBOVIS_LOCUS2649</name>
</gene>
<sequence length="101" mass="11453">MDDATIEDEGKEFVFTTPRTLTSINPLLSQLQSQSLNFTEIGQQANNYFSAALNAFTDSKNEMTQNDPWRKLIDAVAPTIQKVSPDIIPRIREEINRIQPN</sequence>
<evidence type="ECO:0000313" key="2">
    <source>
        <dbReference type="Proteomes" id="UP000494206"/>
    </source>
</evidence>
<accession>A0A8S1EFQ4</accession>
<reference evidence="1 2" key="1">
    <citation type="submission" date="2020-04" db="EMBL/GenBank/DDBJ databases">
        <authorList>
            <person name="Laetsch R D."/>
            <person name="Stevens L."/>
            <person name="Kumar S."/>
            <person name="Blaxter L. M."/>
        </authorList>
    </citation>
    <scope>NUCLEOTIDE SEQUENCE [LARGE SCALE GENOMIC DNA]</scope>
</reference>
<evidence type="ECO:0000313" key="1">
    <source>
        <dbReference type="EMBL" id="CAB3399550.1"/>
    </source>
</evidence>
<name>A0A8S1EFQ4_9PELO</name>
<comment type="caution">
    <text evidence="1">The sequence shown here is derived from an EMBL/GenBank/DDBJ whole genome shotgun (WGS) entry which is preliminary data.</text>
</comment>
<dbReference type="Proteomes" id="UP000494206">
    <property type="component" value="Unassembled WGS sequence"/>
</dbReference>
<dbReference type="EMBL" id="CADEPM010000002">
    <property type="protein sequence ID" value="CAB3399550.1"/>
    <property type="molecule type" value="Genomic_DNA"/>
</dbReference>